<dbReference type="InterPro" id="IPR010837">
    <property type="entry name" value="Conjugal_tfr_TrbH"/>
</dbReference>
<dbReference type="STRING" id="28083.Lbir_1441"/>
<dbReference type="Proteomes" id="UP000054735">
    <property type="component" value="Unassembled WGS sequence"/>
</dbReference>
<evidence type="ECO:0000313" key="3">
    <source>
        <dbReference type="EMBL" id="STX60839.1"/>
    </source>
</evidence>
<feature type="chain" id="PRO_5016615094" evidence="1">
    <location>
        <begin position="21"/>
        <end position="138"/>
    </location>
</feature>
<dbReference type="EMBL" id="UGNW01000002">
    <property type="protein sequence ID" value="STX60839.1"/>
    <property type="molecule type" value="Genomic_DNA"/>
</dbReference>
<dbReference type="OrthoDB" id="5654246at2"/>
<dbReference type="Pfam" id="PF07283">
    <property type="entry name" value="TrbH"/>
    <property type="match status" value="1"/>
</dbReference>
<evidence type="ECO:0000313" key="4">
    <source>
        <dbReference type="Proteomes" id="UP000054735"/>
    </source>
</evidence>
<organism evidence="3 5">
    <name type="scientific">Legionella birminghamensis</name>
    <dbReference type="NCBI Taxonomy" id="28083"/>
    <lineage>
        <taxon>Bacteria</taxon>
        <taxon>Pseudomonadati</taxon>
        <taxon>Pseudomonadota</taxon>
        <taxon>Gammaproteobacteria</taxon>
        <taxon>Legionellales</taxon>
        <taxon>Legionellaceae</taxon>
        <taxon>Legionella</taxon>
    </lineage>
</organism>
<evidence type="ECO:0000313" key="5">
    <source>
        <dbReference type="Proteomes" id="UP000255066"/>
    </source>
</evidence>
<keyword evidence="4" id="KW-1185">Reference proteome</keyword>
<dbReference type="Proteomes" id="UP000255066">
    <property type="component" value="Unassembled WGS sequence"/>
</dbReference>
<dbReference type="RefSeq" id="WP_065232810.1">
    <property type="nucleotide sequence ID" value="NZ_CAAAHV010000033.1"/>
</dbReference>
<reference evidence="3 5" key="2">
    <citation type="submission" date="2018-06" db="EMBL/GenBank/DDBJ databases">
        <authorList>
            <consortium name="Pathogen Informatics"/>
            <person name="Doyle S."/>
        </authorList>
    </citation>
    <scope>NUCLEOTIDE SEQUENCE [LARGE SCALE GENOMIC DNA]</scope>
    <source>
        <strain evidence="3 5">NCTC12437</strain>
    </source>
</reference>
<protein>
    <submittedName>
        <fullName evidence="3">Conjugal transfer protein TrbH</fullName>
    </submittedName>
</protein>
<name>A0A378JV17_9GAMM</name>
<evidence type="ECO:0000256" key="1">
    <source>
        <dbReference type="SAM" id="SignalP"/>
    </source>
</evidence>
<accession>A0A378JV17</accession>
<proteinExistence type="predicted"/>
<evidence type="ECO:0000313" key="2">
    <source>
        <dbReference type="EMBL" id="KTC71805.1"/>
    </source>
</evidence>
<gene>
    <name evidence="2" type="ORF">Lbir_1441</name>
    <name evidence="3" type="ORF">NCTC12437_03129</name>
</gene>
<sequence>MKPFLLLLCISCLASCTSLRYGNFTQLPPHGVERMARDTALELSHVYPPAKNRLCLSQSIADPFGLQLIEGLRQKGFAVMEKTTSSREANFSYVVDAPIASHLYRVSVFVGERSLSRAYRLYHGELVPVSGWTVQESL</sequence>
<keyword evidence="1" id="KW-0732">Signal</keyword>
<feature type="signal peptide" evidence="1">
    <location>
        <begin position="1"/>
        <end position="20"/>
    </location>
</feature>
<dbReference type="EMBL" id="LNXT01000018">
    <property type="protein sequence ID" value="KTC71805.1"/>
    <property type="molecule type" value="Genomic_DNA"/>
</dbReference>
<reference evidence="2 4" key="1">
    <citation type="submission" date="2015-11" db="EMBL/GenBank/DDBJ databases">
        <title>Genomic analysis of 38 Legionella species identifies large and diverse effector repertoires.</title>
        <authorList>
            <person name="Burstein D."/>
            <person name="Amaro F."/>
            <person name="Zusman T."/>
            <person name="Lifshitz Z."/>
            <person name="Cohen O."/>
            <person name="Gilbert J.A."/>
            <person name="Pupko T."/>
            <person name="Shuman H.A."/>
            <person name="Segal G."/>
        </authorList>
    </citation>
    <scope>NUCLEOTIDE SEQUENCE [LARGE SCALE GENOMIC DNA]</scope>
    <source>
        <strain evidence="2 4">CDC#1407-AL-14</strain>
    </source>
</reference>
<dbReference type="AlphaFoldDB" id="A0A378JV17"/>